<comment type="caution">
    <text evidence="9">Lacks conserved residue(s) required for the propagation of feature annotation.</text>
</comment>
<accession>A0A267DB36</accession>
<dbReference type="GO" id="GO:0016020">
    <property type="term" value="C:membrane"/>
    <property type="evidence" value="ECO:0007669"/>
    <property type="project" value="UniProtKB-SubCell"/>
</dbReference>
<dbReference type="OrthoDB" id="444119at2759"/>
<feature type="transmembrane region" description="Helical" evidence="11">
    <location>
        <begin position="1802"/>
        <end position="1823"/>
    </location>
</feature>
<evidence type="ECO:0000256" key="9">
    <source>
        <dbReference type="PROSITE-ProRule" id="PRU00152"/>
    </source>
</evidence>
<feature type="transmembrane region" description="Helical" evidence="11">
    <location>
        <begin position="2403"/>
        <end position="2427"/>
    </location>
</feature>
<feature type="compositionally biased region" description="Basic and acidic residues" evidence="10">
    <location>
        <begin position="1685"/>
        <end position="1694"/>
    </location>
</feature>
<feature type="compositionally biased region" description="Low complexity" evidence="10">
    <location>
        <begin position="1181"/>
        <end position="1236"/>
    </location>
</feature>
<comment type="caution">
    <text evidence="13">The sequence shown here is derived from an EMBL/GenBank/DDBJ whole genome shotgun (WGS) entry which is preliminary data.</text>
</comment>
<dbReference type="Pfam" id="PF02010">
    <property type="entry name" value="REJ"/>
    <property type="match status" value="1"/>
</dbReference>
<gene>
    <name evidence="13" type="ORF">BOX15_Mlig009397g1</name>
</gene>
<dbReference type="PANTHER" id="PTHR10877">
    <property type="entry name" value="POLYCYSTIN FAMILY MEMBER"/>
    <property type="match status" value="1"/>
</dbReference>
<sequence length="2546" mass="283818">MGTEACYLIDFTSWTESHMSRVRQTKESRTVFGDATYCAATEPYKSYISEYWNTDAASVYTTAYGNYIAGTGPASLSITILKNITVYGVRPITVQASNKVSTFTSNWDMTSARGYCYPPKARLDQNIQKTFKRGDDVVINAKQVINCYNSSAQLKWSVEVLNGSVWVSYQSELISFFDRFKDTVNKQPYEYYTQGIYFPEKRLGLQLIQLRLPKYSLKHFSGTGTTYRITLEIIMIEEPSLGSNNSLEITLEPADLNPVIQASFMNGGVWYTAESPAQFQYKSPLTLSCAASTDPDIFLEGGETQDLECEWYCYRSCESRLVLNGENLAYDKASQSHGAMCDQFSLEGTMVTQLGCFARNTLRDRNYMPKVSLDDWKVTRSFVTNPASLNSLNSVVSFVYNGSQFTETWLNDIEKNNVTNYLYAMNSSTDVIVDTANMFELQEHFMVLVVRDKRGVKKPKRTLFQMKLTRGMPPMVSFSCVSNCNQAKMKGLMSGINACNQPVIKIDGKTAFKLQTQILDYNPAATYSYRWWMSSISNPFDKCPDDLTEQEVLESFARQNENSGGSPWCIVDGLSKSSTGIEGPGLALDDNLPFLTNVSSNQYFLLQIVSYRGSDTNNTGFTRVLFTINSNPDLSGLNVKINPSIGEALHTRFDIDCSGAADDDGILGYYVGFATRPNAEMSQCSWINSRMISSCSITSQLLPAGLPGNGNKVWICIKAYDTIYSYSFASNFSVTVTTPAVSVAANPNFLREKENVINSGSLSDLVSFASVAATCMNQPTAGGSDGNGSTEAPISQQQSQEELDKAITIRRDLMVAIKKTLPNQNDSSTSVDAGEVRSTLDCLRFLTSKPDEINDESVNVASDIIDSQAKFLIRSSTDPNTGASDIANAVGPLIEASSNLLKAGDKNQKRSGGNSGTSQKQQKPNTKLLGTISAGASAISNKQVVGEKPTVLVGGDLSLSVSKSENYRLKNAAVEPGRKSDCGRVKFGQTKRADGSELFSKYNPQSKKFDKAPYVSTQFTTMNNNMFAVAQGGANLTSNVFMLNTQDGASGTTEPFKITETAPDSEIEILISTRDDKTGTETTFMETLPAKDKMRVQIAEVTPDQGLFVKLTRFLNYTEFLENSTESNVTVQIPQRILMNNYTFYEGEFEFHVYMRVGQAPTDQAFDYFCKLPLGNPPNCTNSASTDSGSDGTGDASTNSSNPAGTTATSRTTTTATPTTTTTSSTTTTGTASSSDSTEKCANRWERADRWTCFLPPEMLAVPVGKEKIYIGVRALRLDMNETGLGLNSSTFRRIPSGVRFRDNMTSDGFDMSAIDPAFYVVVGYESLIFSTGCRFYNETSNSMESTGVRLGQCSNPYLTQCFTRHLTSFMSSFYVPPIQFDPNDSGWLKLDSNPIALALVLSLVCFYFLVIIWASKKDREDVTKVGVTPLPDNDPRDEFEYELTFWTGARGGAGTTANVSLILSGDEGDTLPRLIRDPQRLVLQRGATDSFLMRTPVYLGRLTHMRLWHDNAGSSPNWYFSRLLVHDLQTGDKYYFISNRWFAIDEDDGMVDRIIALSGKEEINGFENVFWTRSQKNLYDGHLWFSVVTRPARSKFTRCQRATACLCLLMSTMMVNLMFYNQSQHVESPKLIEIGPVKFTPHSIYIATVSTLIILPVNVLIVLLFKNRRDRVVVKKGFERGGEMERGAAERRRIAAAGRADSGSAESVDASQARRDMEHSLDASGRLDTDDVSVGMAADKTQDKKSIPLSHLKAAHPDQFGAMPDAVSQSNLRADTTGEHKKGVMSALKSVWSKIFPLPWWSYYIGYGLSFATVAVCTYLMVEFANVLGEAKTAEWLASMAVTLLQSIVLVQPIKILAIALMYAVLIRKPEEDQDELTKEMTMMGVEPMHKTLTMRDLSNPEVLSKLARIKHSAPPPPDARLLEFQRQQRLHELNMQAVIRDIIFYVVFLVFLMLCAYTNQDYRTYLQNSMVSGSIAKGSYVVNNTPEARATAPPMFDDIDQFKSAFEFINGVVIPTLYPVACYDGTQCSLIQGSNWTQDPSYLLVRQAQLRQLRIAPKQRCTVSKYFVDIISTCRDEYSLFSEEDRDFGPGWVAYNASAPSHVSNPGWQFTGAASVYGTPYSGQLGTYGGGGYIATLGRTRASALAKVNHLFENSWMDHRTRAVFIEFLIYNANTNLYSFATFLLEFFNGGGVIREPKVSTLRLDRYVGVNAVFFIALDAIAGIFILIFMVREIKELHKKKCAYFKDFFNVLDFSLIIACIISMALYITRIVVQKLVSWYMRKYPDRFINFAWLVMWDELNQFFLGTVVFIFTVRFLRLLYFNKKIRMLGQVLKYSAGPLGYFGIIFFICFFSFVQAGYLMFFTVVRSFKTPISTIETLGVMTLNKFDFTSFSVGAGKMGMIFFFIYMLFVSFILVNFFLTIILISFKHVKDSWTEETNQYEIVEYVAGKFKKLFGIGKAGDAQSRIDSRFAYIADELDIEEQEREIQLKVDSMMDRLLLVMTGEPPDKDHIKQELQRSGESGGDANGGRAGRGGRQLVLSGDA</sequence>
<dbReference type="Pfam" id="PF01477">
    <property type="entry name" value="PLAT"/>
    <property type="match status" value="1"/>
</dbReference>
<feature type="region of interest" description="Disordered" evidence="10">
    <location>
        <begin position="1181"/>
        <end position="1240"/>
    </location>
</feature>
<evidence type="ECO:0000256" key="4">
    <source>
        <dbReference type="ARBA" id="ARBA00022729"/>
    </source>
</evidence>
<feature type="transmembrane region" description="Helical" evidence="11">
    <location>
        <begin position="2209"/>
        <end position="2233"/>
    </location>
</feature>
<feature type="compositionally biased region" description="Basic and acidic residues" evidence="10">
    <location>
        <begin position="2508"/>
        <end position="2520"/>
    </location>
</feature>
<feature type="compositionally biased region" description="Gly residues" evidence="10">
    <location>
        <begin position="2523"/>
        <end position="2537"/>
    </location>
</feature>
<dbReference type="GO" id="GO:0050982">
    <property type="term" value="P:detection of mechanical stimulus"/>
    <property type="evidence" value="ECO:0007669"/>
    <property type="project" value="TreeGrafter"/>
</dbReference>
<keyword evidence="4" id="KW-0732">Signal</keyword>
<evidence type="ECO:0000256" key="1">
    <source>
        <dbReference type="ARBA" id="ARBA00004141"/>
    </source>
</evidence>
<feature type="disulfide bond" evidence="8">
    <location>
        <begin position="2063"/>
        <end position="2076"/>
    </location>
</feature>
<dbReference type="InterPro" id="IPR051223">
    <property type="entry name" value="Polycystin"/>
</dbReference>
<feature type="transmembrane region" description="Helical" evidence="11">
    <location>
        <begin position="2253"/>
        <end position="2275"/>
    </location>
</feature>
<keyword evidence="3 11" id="KW-0812">Transmembrane</keyword>
<evidence type="ECO:0000256" key="8">
    <source>
        <dbReference type="PIRSR" id="PIRSR603915-2"/>
    </source>
</evidence>
<feature type="transmembrane region" description="Helical" evidence="11">
    <location>
        <begin position="1603"/>
        <end position="1623"/>
    </location>
</feature>
<feature type="region of interest" description="Disordered" evidence="10">
    <location>
        <begin position="1685"/>
        <end position="1729"/>
    </location>
</feature>
<feature type="region of interest" description="Disordered" evidence="10">
    <location>
        <begin position="904"/>
        <end position="926"/>
    </location>
</feature>
<dbReference type="STRING" id="282301.A0A267DB36"/>
<dbReference type="InterPro" id="IPR046791">
    <property type="entry name" value="Polycystin_dom"/>
</dbReference>
<dbReference type="InterPro" id="IPR042060">
    <property type="entry name" value="PLAT_polycystin1"/>
</dbReference>
<protein>
    <recommendedName>
        <fullName evidence="12">PLAT domain-containing protein</fullName>
    </recommendedName>
</protein>
<keyword evidence="5 11" id="KW-1133">Transmembrane helix</keyword>
<keyword evidence="7" id="KW-0325">Glycoprotein</keyword>
<feature type="transmembrane region" description="Helical" evidence="11">
    <location>
        <begin position="2344"/>
        <end position="2364"/>
    </location>
</feature>
<evidence type="ECO:0000256" key="6">
    <source>
        <dbReference type="ARBA" id="ARBA00023136"/>
    </source>
</evidence>
<keyword evidence="6 11" id="KW-0472">Membrane</keyword>
<dbReference type="SMART" id="SM00308">
    <property type="entry name" value="LH2"/>
    <property type="match status" value="1"/>
</dbReference>
<dbReference type="PROSITE" id="PS50095">
    <property type="entry name" value="PLAT"/>
    <property type="match status" value="1"/>
</dbReference>
<evidence type="ECO:0000256" key="7">
    <source>
        <dbReference type="ARBA" id="ARBA00023180"/>
    </source>
</evidence>
<feature type="transmembrane region" description="Helical" evidence="11">
    <location>
        <begin position="1944"/>
        <end position="1961"/>
    </location>
</feature>
<evidence type="ECO:0000259" key="12">
    <source>
        <dbReference type="PROSITE" id="PS50095"/>
    </source>
</evidence>
<dbReference type="PANTHER" id="PTHR10877:SF150">
    <property type="entry name" value="REJ DOMAIN-CONTAINING PROTEIN"/>
    <property type="match status" value="1"/>
</dbReference>
<dbReference type="GO" id="GO:0005262">
    <property type="term" value="F:calcium channel activity"/>
    <property type="evidence" value="ECO:0007669"/>
    <property type="project" value="TreeGrafter"/>
</dbReference>
<dbReference type="PRINTS" id="PR01433">
    <property type="entry name" value="POLYCYSTIN2"/>
</dbReference>
<feature type="transmembrane region" description="Helical" evidence="11">
    <location>
        <begin position="2305"/>
        <end position="2323"/>
    </location>
</feature>
<dbReference type="Pfam" id="PF08016">
    <property type="entry name" value="PKD_channel"/>
    <property type="match status" value="1"/>
</dbReference>
<feature type="compositionally biased region" description="Basic and acidic residues" evidence="10">
    <location>
        <begin position="1713"/>
        <end position="1729"/>
    </location>
</feature>
<dbReference type="EMBL" id="NIVC01004830">
    <property type="protein sequence ID" value="PAA46501.1"/>
    <property type="molecule type" value="Genomic_DNA"/>
</dbReference>
<evidence type="ECO:0000256" key="11">
    <source>
        <dbReference type="SAM" id="Phobius"/>
    </source>
</evidence>
<dbReference type="InterPro" id="IPR001024">
    <property type="entry name" value="PLAT/LH2_dom"/>
</dbReference>
<dbReference type="Gene3D" id="2.60.60.20">
    <property type="entry name" value="PLAT/LH2 domain"/>
    <property type="match status" value="1"/>
</dbReference>
<evidence type="ECO:0000313" key="13">
    <source>
        <dbReference type="EMBL" id="PAA46501.1"/>
    </source>
</evidence>
<evidence type="ECO:0000313" key="14">
    <source>
        <dbReference type="Proteomes" id="UP000215902"/>
    </source>
</evidence>
<feature type="compositionally biased region" description="Polar residues" evidence="10">
    <location>
        <begin position="779"/>
        <end position="800"/>
    </location>
</feature>
<feature type="transmembrane region" description="Helical" evidence="11">
    <location>
        <begin position="1643"/>
        <end position="1666"/>
    </location>
</feature>
<feature type="transmembrane region" description="Helical" evidence="11">
    <location>
        <begin position="1843"/>
        <end position="1867"/>
    </location>
</feature>
<name>A0A267DB36_9PLAT</name>
<organism evidence="13 14">
    <name type="scientific">Macrostomum lignano</name>
    <dbReference type="NCBI Taxonomy" id="282301"/>
    <lineage>
        <taxon>Eukaryota</taxon>
        <taxon>Metazoa</taxon>
        <taxon>Spiralia</taxon>
        <taxon>Lophotrochozoa</taxon>
        <taxon>Platyhelminthes</taxon>
        <taxon>Rhabditophora</taxon>
        <taxon>Macrostomorpha</taxon>
        <taxon>Macrostomida</taxon>
        <taxon>Macrostomidae</taxon>
        <taxon>Macrostomum</taxon>
    </lineage>
</organism>
<reference evidence="13 14" key="1">
    <citation type="submission" date="2017-06" db="EMBL/GenBank/DDBJ databases">
        <title>A platform for efficient transgenesis in Macrostomum lignano, a flatworm model organism for stem cell research.</title>
        <authorList>
            <person name="Berezikov E."/>
        </authorList>
    </citation>
    <scope>NUCLEOTIDE SEQUENCE [LARGE SCALE GENOMIC DNA]</scope>
    <source>
        <strain evidence="13">DV1</strain>
        <tissue evidence="13">Whole organism</tissue>
    </source>
</reference>
<dbReference type="InterPro" id="IPR036392">
    <property type="entry name" value="PLAT/LH2_dom_sf"/>
</dbReference>
<feature type="region of interest" description="Disordered" evidence="10">
    <location>
        <begin position="2507"/>
        <end position="2546"/>
    </location>
</feature>
<dbReference type="SUPFAM" id="SSF49723">
    <property type="entry name" value="Lipase/lipooxygenase domain (PLAT/LH2 domain)"/>
    <property type="match status" value="1"/>
</dbReference>
<comment type="subcellular location">
    <subcellularLocation>
        <location evidence="1">Membrane</location>
        <topology evidence="1">Multi-pass membrane protein</topology>
    </subcellularLocation>
</comment>
<dbReference type="InterPro" id="IPR013122">
    <property type="entry name" value="PKD1_2_channel"/>
</dbReference>
<feature type="domain" description="PLAT" evidence="12">
    <location>
        <begin position="1440"/>
        <end position="1557"/>
    </location>
</feature>
<evidence type="ECO:0000256" key="2">
    <source>
        <dbReference type="ARBA" id="ARBA00007200"/>
    </source>
</evidence>
<feature type="compositionally biased region" description="Polar residues" evidence="10">
    <location>
        <begin position="910"/>
        <end position="925"/>
    </location>
</feature>
<dbReference type="Pfam" id="PF20519">
    <property type="entry name" value="Polycystin_dom"/>
    <property type="match status" value="1"/>
</dbReference>
<dbReference type="InterPro" id="IPR003915">
    <property type="entry name" value="PKD_2"/>
</dbReference>
<evidence type="ECO:0000256" key="3">
    <source>
        <dbReference type="ARBA" id="ARBA00022692"/>
    </source>
</evidence>
<dbReference type="GO" id="GO:0005509">
    <property type="term" value="F:calcium ion binding"/>
    <property type="evidence" value="ECO:0007669"/>
    <property type="project" value="InterPro"/>
</dbReference>
<dbReference type="CDD" id="cd01752">
    <property type="entry name" value="PLAT_polycystin"/>
    <property type="match status" value="1"/>
</dbReference>
<feature type="compositionally biased region" description="Low complexity" evidence="10">
    <location>
        <begin position="1696"/>
        <end position="1708"/>
    </location>
</feature>
<comment type="similarity">
    <text evidence="2">Belongs to the polycystin family.</text>
</comment>
<evidence type="ECO:0000256" key="10">
    <source>
        <dbReference type="SAM" id="MobiDB-lite"/>
    </source>
</evidence>
<keyword evidence="14" id="KW-1185">Reference proteome</keyword>
<proteinExistence type="inferred from homology"/>
<evidence type="ECO:0000256" key="5">
    <source>
        <dbReference type="ARBA" id="ARBA00022989"/>
    </source>
</evidence>
<feature type="transmembrane region" description="Helical" evidence="11">
    <location>
        <begin position="1396"/>
        <end position="1415"/>
    </location>
</feature>
<feature type="region of interest" description="Disordered" evidence="10">
    <location>
        <begin position="779"/>
        <end position="802"/>
    </location>
</feature>
<dbReference type="InterPro" id="IPR002859">
    <property type="entry name" value="PKD/REJ-like"/>
</dbReference>
<dbReference type="Proteomes" id="UP000215902">
    <property type="component" value="Unassembled WGS sequence"/>
</dbReference>